<dbReference type="InterPro" id="IPR050204">
    <property type="entry name" value="AraC_XylS_family_regulators"/>
</dbReference>
<dbReference type="Proteomes" id="UP000072660">
    <property type="component" value="Unassembled WGS sequence"/>
</dbReference>
<feature type="domain" description="HTH araC/xylS-type" evidence="5">
    <location>
        <begin position="207"/>
        <end position="311"/>
    </location>
</feature>
<reference evidence="6 7" key="1">
    <citation type="submission" date="2016-02" db="EMBL/GenBank/DDBJ databases">
        <authorList>
            <person name="Wen L."/>
            <person name="He K."/>
            <person name="Yang H."/>
        </authorList>
    </citation>
    <scope>NUCLEOTIDE SEQUENCE [LARGE SCALE GENOMIC DNA]</scope>
    <source>
        <strain evidence="6 7">CV58</strain>
    </source>
</reference>
<dbReference type="Pfam" id="PF12833">
    <property type="entry name" value="HTH_18"/>
    <property type="match status" value="1"/>
</dbReference>
<dbReference type="GO" id="GO:0043565">
    <property type="term" value="F:sequence-specific DNA binding"/>
    <property type="evidence" value="ECO:0007669"/>
    <property type="project" value="InterPro"/>
</dbReference>
<evidence type="ECO:0000313" key="6">
    <source>
        <dbReference type="EMBL" id="KXU39247.1"/>
    </source>
</evidence>
<gene>
    <name evidence="6" type="ORF">AXE65_09210</name>
</gene>
<dbReference type="AlphaFoldDB" id="A0A139SXA2"/>
<dbReference type="Gene3D" id="1.10.10.60">
    <property type="entry name" value="Homeodomain-like"/>
    <property type="match status" value="1"/>
</dbReference>
<dbReference type="OrthoDB" id="6003540at2"/>
<dbReference type="SMART" id="SM00342">
    <property type="entry name" value="HTH_ARAC"/>
    <property type="match status" value="1"/>
</dbReference>
<dbReference type="GO" id="GO:0003700">
    <property type="term" value="F:DNA-binding transcription factor activity"/>
    <property type="evidence" value="ECO:0007669"/>
    <property type="project" value="InterPro"/>
</dbReference>
<organism evidence="6 7">
    <name type="scientific">Ventosimonas gracilis</name>
    <dbReference type="NCBI Taxonomy" id="1680762"/>
    <lineage>
        <taxon>Bacteria</taxon>
        <taxon>Pseudomonadati</taxon>
        <taxon>Pseudomonadota</taxon>
        <taxon>Gammaproteobacteria</taxon>
        <taxon>Pseudomonadales</taxon>
        <taxon>Ventosimonadaceae</taxon>
        <taxon>Ventosimonas</taxon>
    </lineage>
</organism>
<keyword evidence="1" id="KW-0805">Transcription regulation</keyword>
<evidence type="ECO:0000256" key="4">
    <source>
        <dbReference type="ARBA" id="ARBA00037345"/>
    </source>
</evidence>
<sequence>MPFPVTEISCDVQQQEKLLRAWQQQYSQLSGGCFAGSVSSLTLPGLKLFRESMSRAVFQAGALPSSKLAFGVPLKGRGRSLLCGETAGHDLLLFSGSMGFEFLSPDDFEFYGVEIDCTALSDSRAARLADTLQQSLHHHARGKRVIGLSPAAFSRLSQWLRLALAVSAVEKSAANSRVMLGQLLDMLGNTEQTEDKSAKRAYWQAVSAIRRWICHAASGDEAFDCPLSVAELSLRLGVSRRTLQTACKEITGLSPLQYLRCLRLGQVRRLLLSAACPVTEAATRLGFWHLSWFARDYCALFGELPSATLARVKANRSTFPQ</sequence>
<keyword evidence="3" id="KW-0804">Transcription</keyword>
<keyword evidence="7" id="KW-1185">Reference proteome</keyword>
<dbReference type="PROSITE" id="PS01124">
    <property type="entry name" value="HTH_ARAC_FAMILY_2"/>
    <property type="match status" value="1"/>
</dbReference>
<evidence type="ECO:0000256" key="3">
    <source>
        <dbReference type="ARBA" id="ARBA00023163"/>
    </source>
</evidence>
<dbReference type="SUPFAM" id="SSF46689">
    <property type="entry name" value="Homeodomain-like"/>
    <property type="match status" value="1"/>
</dbReference>
<accession>A0A139SXA2</accession>
<protein>
    <recommendedName>
        <fullName evidence="5">HTH araC/xylS-type domain-containing protein</fullName>
    </recommendedName>
</protein>
<comment type="function">
    <text evidence="4">Regulatory protein of the TOL plasmid xyl operons. XylS activates the xylXYZLTEGFJQKIH operon required for the degradation of toluene, m-xylene and p-xylene.</text>
</comment>
<comment type="caution">
    <text evidence="6">The sequence shown here is derived from an EMBL/GenBank/DDBJ whole genome shotgun (WGS) entry which is preliminary data.</text>
</comment>
<keyword evidence="2" id="KW-0238">DNA-binding</keyword>
<proteinExistence type="predicted"/>
<dbReference type="InterPro" id="IPR018060">
    <property type="entry name" value="HTH_AraC"/>
</dbReference>
<name>A0A139SXA2_9GAMM</name>
<evidence type="ECO:0000256" key="2">
    <source>
        <dbReference type="ARBA" id="ARBA00023125"/>
    </source>
</evidence>
<dbReference type="RefSeq" id="WP_068386830.1">
    <property type="nucleotide sequence ID" value="NZ_LSZO01000018.1"/>
</dbReference>
<evidence type="ECO:0000259" key="5">
    <source>
        <dbReference type="PROSITE" id="PS01124"/>
    </source>
</evidence>
<evidence type="ECO:0000313" key="7">
    <source>
        <dbReference type="Proteomes" id="UP000072660"/>
    </source>
</evidence>
<dbReference type="EMBL" id="LSZO01000018">
    <property type="protein sequence ID" value="KXU39247.1"/>
    <property type="molecule type" value="Genomic_DNA"/>
</dbReference>
<dbReference type="PANTHER" id="PTHR46796:SF12">
    <property type="entry name" value="HTH-TYPE DNA-BINDING TRANSCRIPTIONAL ACTIVATOR EUTR"/>
    <property type="match status" value="1"/>
</dbReference>
<dbReference type="PANTHER" id="PTHR46796">
    <property type="entry name" value="HTH-TYPE TRANSCRIPTIONAL ACTIVATOR RHAS-RELATED"/>
    <property type="match status" value="1"/>
</dbReference>
<evidence type="ECO:0000256" key="1">
    <source>
        <dbReference type="ARBA" id="ARBA00023015"/>
    </source>
</evidence>
<dbReference type="InterPro" id="IPR009057">
    <property type="entry name" value="Homeodomain-like_sf"/>
</dbReference>